<evidence type="ECO:0000313" key="8">
    <source>
        <dbReference type="Proteomes" id="UP000002051"/>
    </source>
</evidence>
<dbReference type="PaxDb" id="3880-AES63517"/>
<reference evidence="6 8" key="2">
    <citation type="journal article" date="2014" name="BMC Genomics">
        <title>An improved genome release (version Mt4.0) for the model legume Medicago truncatula.</title>
        <authorList>
            <person name="Tang H."/>
            <person name="Krishnakumar V."/>
            <person name="Bidwell S."/>
            <person name="Rosen B."/>
            <person name="Chan A."/>
            <person name="Zhou S."/>
            <person name="Gentzbittel L."/>
            <person name="Childs K.L."/>
            <person name="Yandell M."/>
            <person name="Gundlach H."/>
            <person name="Mayer K.F."/>
            <person name="Schwartz D.C."/>
            <person name="Town C.D."/>
        </authorList>
    </citation>
    <scope>GENOME REANNOTATION</scope>
    <source>
        <strain evidence="7 8">cv. Jemalong A17</strain>
    </source>
</reference>
<sequence>MKDKVTMSRARKVMLLLGQLLHVDSHIIGMSTKYISLKETLTEVFDGKHDNVSEQSFYMMSSIEDVKAKVQHYKNNVEISRFLFCLC</sequence>
<dbReference type="HOGENOM" id="CLU_180469_0_0_1"/>
<dbReference type="Proteomes" id="UP000002051">
    <property type="component" value="Chromosome 2"/>
</dbReference>
<dbReference type="AlphaFoldDB" id="G7IPP4"/>
<evidence type="ECO:0000256" key="2">
    <source>
        <dbReference type="ARBA" id="ARBA00022448"/>
    </source>
</evidence>
<evidence type="ECO:0000256" key="5">
    <source>
        <dbReference type="ARBA" id="ARBA00023065"/>
    </source>
</evidence>
<comment type="similarity">
    <text evidence="1">Belongs to the ATPase alpha/beta chains family.</text>
</comment>
<reference evidence="7" key="3">
    <citation type="submission" date="2015-04" db="UniProtKB">
        <authorList>
            <consortium name="EnsemblPlants"/>
        </authorList>
    </citation>
    <scope>IDENTIFICATION</scope>
    <source>
        <strain evidence="7">cv. Jemalong A17</strain>
    </source>
</reference>
<name>G7IPP4_MEDTR</name>
<evidence type="ECO:0000256" key="3">
    <source>
        <dbReference type="ARBA" id="ARBA00022741"/>
    </source>
</evidence>
<keyword evidence="8" id="KW-1185">Reference proteome</keyword>
<keyword evidence="2" id="KW-0813">Transport</keyword>
<dbReference type="SUPFAM" id="SSF47917">
    <property type="entry name" value="C-terminal domain of alpha and beta subunits of F1 ATP synthase"/>
    <property type="match status" value="1"/>
</dbReference>
<dbReference type="STRING" id="3880.G7IPP4"/>
<dbReference type="Gene3D" id="1.10.1140.10">
    <property type="entry name" value="Bovine Mitochondrial F1-atpase, Atp Synthase Beta Chain, Chain D, domain 3"/>
    <property type="match status" value="1"/>
</dbReference>
<reference evidence="6 8" key="1">
    <citation type="journal article" date="2011" name="Nature">
        <title>The Medicago genome provides insight into the evolution of rhizobial symbioses.</title>
        <authorList>
            <person name="Young N.D."/>
            <person name="Debelle F."/>
            <person name="Oldroyd G.E."/>
            <person name="Geurts R."/>
            <person name="Cannon S.B."/>
            <person name="Udvardi M.K."/>
            <person name="Benedito V.A."/>
            <person name="Mayer K.F."/>
            <person name="Gouzy J."/>
            <person name="Schoof H."/>
            <person name="Van de Peer Y."/>
            <person name="Proost S."/>
            <person name="Cook D.R."/>
            <person name="Meyers B.C."/>
            <person name="Spannagl M."/>
            <person name="Cheung F."/>
            <person name="De Mita S."/>
            <person name="Krishnakumar V."/>
            <person name="Gundlach H."/>
            <person name="Zhou S."/>
            <person name="Mudge J."/>
            <person name="Bharti A.K."/>
            <person name="Murray J.D."/>
            <person name="Naoumkina M.A."/>
            <person name="Rosen B."/>
            <person name="Silverstein K.A."/>
            <person name="Tang H."/>
            <person name="Rombauts S."/>
            <person name="Zhao P.X."/>
            <person name="Zhou P."/>
            <person name="Barbe V."/>
            <person name="Bardou P."/>
            <person name="Bechner M."/>
            <person name="Bellec A."/>
            <person name="Berger A."/>
            <person name="Berges H."/>
            <person name="Bidwell S."/>
            <person name="Bisseling T."/>
            <person name="Choisne N."/>
            <person name="Couloux A."/>
            <person name="Denny R."/>
            <person name="Deshpande S."/>
            <person name="Dai X."/>
            <person name="Doyle J.J."/>
            <person name="Dudez A.M."/>
            <person name="Farmer A.D."/>
            <person name="Fouteau S."/>
            <person name="Franken C."/>
            <person name="Gibelin C."/>
            <person name="Gish J."/>
            <person name="Goldstein S."/>
            <person name="Gonzalez A.J."/>
            <person name="Green P.J."/>
            <person name="Hallab A."/>
            <person name="Hartog M."/>
            <person name="Hua A."/>
            <person name="Humphray S.J."/>
            <person name="Jeong D.H."/>
            <person name="Jing Y."/>
            <person name="Jocker A."/>
            <person name="Kenton S.M."/>
            <person name="Kim D.J."/>
            <person name="Klee K."/>
            <person name="Lai H."/>
            <person name="Lang C."/>
            <person name="Lin S."/>
            <person name="Macmil S.L."/>
            <person name="Magdelenat G."/>
            <person name="Matthews L."/>
            <person name="McCorrison J."/>
            <person name="Monaghan E.L."/>
            <person name="Mun J.H."/>
            <person name="Najar F.Z."/>
            <person name="Nicholson C."/>
            <person name="Noirot C."/>
            <person name="O'Bleness M."/>
            <person name="Paule C.R."/>
            <person name="Poulain J."/>
            <person name="Prion F."/>
            <person name="Qin B."/>
            <person name="Qu C."/>
            <person name="Retzel E.F."/>
            <person name="Riddle C."/>
            <person name="Sallet E."/>
            <person name="Samain S."/>
            <person name="Samson N."/>
            <person name="Sanders I."/>
            <person name="Saurat O."/>
            <person name="Scarpelli C."/>
            <person name="Schiex T."/>
            <person name="Segurens B."/>
            <person name="Severin A.J."/>
            <person name="Sherrier D.J."/>
            <person name="Shi R."/>
            <person name="Sims S."/>
            <person name="Singer S.R."/>
            <person name="Sinharoy S."/>
            <person name="Sterck L."/>
            <person name="Viollet A."/>
            <person name="Wang B.B."/>
            <person name="Wang K."/>
            <person name="Wang M."/>
            <person name="Wang X."/>
            <person name="Warfsmann J."/>
            <person name="Weissenbach J."/>
            <person name="White D.D."/>
            <person name="White J.D."/>
            <person name="Wiley G.B."/>
            <person name="Wincker P."/>
            <person name="Xing Y."/>
            <person name="Yang L."/>
            <person name="Yao Z."/>
            <person name="Ying F."/>
            <person name="Zhai J."/>
            <person name="Zhou L."/>
            <person name="Zuber A."/>
            <person name="Denarie J."/>
            <person name="Dixon R.A."/>
            <person name="May G.D."/>
            <person name="Schwartz D.C."/>
            <person name="Rogers J."/>
            <person name="Quetier F."/>
            <person name="Town C.D."/>
            <person name="Roe B.A."/>
        </authorList>
    </citation>
    <scope>NUCLEOTIDE SEQUENCE [LARGE SCALE GENOMIC DNA]</scope>
    <source>
        <strain evidence="6">A17</strain>
        <strain evidence="7 8">cv. Jemalong A17</strain>
    </source>
</reference>
<gene>
    <name evidence="6" type="ordered locus">MTR_2g009560</name>
</gene>
<proteinExistence type="inferred from homology"/>
<accession>G7IPP4</accession>
<dbReference type="EnsemblPlants" id="AES63517">
    <property type="protein sequence ID" value="AES63517"/>
    <property type="gene ID" value="MTR_2g009560"/>
</dbReference>
<dbReference type="EMBL" id="CM001218">
    <property type="protein sequence ID" value="AES63517.1"/>
    <property type="molecule type" value="Genomic_DNA"/>
</dbReference>
<keyword evidence="4" id="KW-0067">ATP-binding</keyword>
<organism evidence="6 8">
    <name type="scientific">Medicago truncatula</name>
    <name type="common">Barrel medic</name>
    <name type="synonym">Medicago tribuloides</name>
    <dbReference type="NCBI Taxonomy" id="3880"/>
    <lineage>
        <taxon>Eukaryota</taxon>
        <taxon>Viridiplantae</taxon>
        <taxon>Streptophyta</taxon>
        <taxon>Embryophyta</taxon>
        <taxon>Tracheophyta</taxon>
        <taxon>Spermatophyta</taxon>
        <taxon>Magnoliopsida</taxon>
        <taxon>eudicotyledons</taxon>
        <taxon>Gunneridae</taxon>
        <taxon>Pentapetalae</taxon>
        <taxon>rosids</taxon>
        <taxon>fabids</taxon>
        <taxon>Fabales</taxon>
        <taxon>Fabaceae</taxon>
        <taxon>Papilionoideae</taxon>
        <taxon>50 kb inversion clade</taxon>
        <taxon>NPAAA clade</taxon>
        <taxon>Hologalegina</taxon>
        <taxon>IRL clade</taxon>
        <taxon>Trifolieae</taxon>
        <taxon>Medicago</taxon>
    </lineage>
</organism>
<dbReference type="GO" id="GO:0006811">
    <property type="term" value="P:monoatomic ion transport"/>
    <property type="evidence" value="ECO:0007669"/>
    <property type="project" value="UniProtKB-KW"/>
</dbReference>
<evidence type="ECO:0000256" key="4">
    <source>
        <dbReference type="ARBA" id="ARBA00022840"/>
    </source>
</evidence>
<evidence type="ECO:0000313" key="7">
    <source>
        <dbReference type="EnsemblPlants" id="AES63517"/>
    </source>
</evidence>
<keyword evidence="3" id="KW-0547">Nucleotide-binding</keyword>
<evidence type="ECO:0000256" key="1">
    <source>
        <dbReference type="ARBA" id="ARBA00008936"/>
    </source>
</evidence>
<protein>
    <submittedName>
        <fullName evidence="6">F0F1 ATP synthase subunit beta</fullName>
    </submittedName>
</protein>
<evidence type="ECO:0000313" key="6">
    <source>
        <dbReference type="EMBL" id="AES63517.1"/>
    </source>
</evidence>
<keyword evidence="5" id="KW-0406">Ion transport</keyword>
<dbReference type="InterPro" id="IPR024034">
    <property type="entry name" value="ATPase_F1/V1_b/a_C"/>
</dbReference>